<dbReference type="GO" id="GO:0009847">
    <property type="term" value="P:spore germination"/>
    <property type="evidence" value="ECO:0007669"/>
    <property type="project" value="InterPro"/>
</dbReference>
<evidence type="ECO:0000256" key="7">
    <source>
        <dbReference type="ARBA" id="ARBA00023288"/>
    </source>
</evidence>
<organism evidence="10 11">
    <name type="scientific">Virgibacillus phasianinus</name>
    <dbReference type="NCBI Taxonomy" id="2017483"/>
    <lineage>
        <taxon>Bacteria</taxon>
        <taxon>Bacillati</taxon>
        <taxon>Bacillota</taxon>
        <taxon>Bacilli</taxon>
        <taxon>Bacillales</taxon>
        <taxon>Bacillaceae</taxon>
        <taxon>Virgibacillus</taxon>
    </lineage>
</organism>
<feature type="domain" description="Spore germination GerAC-like C-terminal" evidence="8">
    <location>
        <begin position="203"/>
        <end position="379"/>
    </location>
</feature>
<keyword evidence="11" id="KW-1185">Reference proteome</keyword>
<dbReference type="InterPro" id="IPR038501">
    <property type="entry name" value="Spore_GerAC_C_sf"/>
</dbReference>
<evidence type="ECO:0000256" key="4">
    <source>
        <dbReference type="ARBA" id="ARBA00022729"/>
    </source>
</evidence>
<keyword evidence="6" id="KW-0564">Palmitate</keyword>
<dbReference type="Proteomes" id="UP000198312">
    <property type="component" value="Chromosome"/>
</dbReference>
<gene>
    <name evidence="10" type="ORF">CFK37_01180</name>
</gene>
<comment type="subcellular location">
    <subcellularLocation>
        <location evidence="1">Membrane</location>
        <topology evidence="1">Lipid-anchor</topology>
    </subcellularLocation>
</comment>
<protein>
    <submittedName>
        <fullName evidence="10">Uncharacterized protein</fullName>
    </submittedName>
</protein>
<proteinExistence type="inferred from homology"/>
<name>A0A220TYU0_9BACI</name>
<evidence type="ECO:0000256" key="6">
    <source>
        <dbReference type="ARBA" id="ARBA00023139"/>
    </source>
</evidence>
<dbReference type="InterPro" id="IPR046953">
    <property type="entry name" value="Spore_GerAC-like_C"/>
</dbReference>
<sequence length="382" mass="43166">MNVKNKKLAILLIGLIIILTGCLPSKEIEGLGIINTRGIDTLDDGNLETTIVYFQFDKQSKNITKIVSGQGKTVKGARTNANFKTNFELTAGQIRLEIYGREAAEKGILPYLDTLGRDAKVADTMFLAVSDTTAKDVIKMGQKDPQTNVGHYLYRLIEQSIIHDVVPRMTLQDFIHAFYDVGKDPIMPILKISKKRPYLYAVGLFKNDQLVGQIPAEDAFLINMLEKKVKTTQLELELPLKPFEKYIQKPGGKKSDEKTFSVLISVLNGKGKMDVVDMNSLTFKTDIQMELRLLELTKEIRIKSPKVRALFEKEIEKSIAKQYQDLLANVQELGVDPFGYGNVYRVHKKNGELKSKEWRNILPDINVKFHVDAKIVQHGITK</sequence>
<dbReference type="InterPro" id="IPR008844">
    <property type="entry name" value="Spore_GerAC-like"/>
</dbReference>
<evidence type="ECO:0000256" key="1">
    <source>
        <dbReference type="ARBA" id="ARBA00004635"/>
    </source>
</evidence>
<dbReference type="GO" id="GO:0016020">
    <property type="term" value="C:membrane"/>
    <property type="evidence" value="ECO:0007669"/>
    <property type="project" value="UniProtKB-SubCell"/>
</dbReference>
<dbReference type="Pfam" id="PF05504">
    <property type="entry name" value="Spore_GerAC"/>
    <property type="match status" value="1"/>
</dbReference>
<dbReference type="EMBL" id="CP022315">
    <property type="protein sequence ID" value="ASK60919.1"/>
    <property type="molecule type" value="Genomic_DNA"/>
</dbReference>
<dbReference type="PANTHER" id="PTHR35789">
    <property type="entry name" value="SPORE GERMINATION PROTEIN B3"/>
    <property type="match status" value="1"/>
</dbReference>
<accession>A0A220TYU0</accession>
<dbReference type="PROSITE" id="PS51257">
    <property type="entry name" value="PROKAR_LIPOPROTEIN"/>
    <property type="match status" value="1"/>
</dbReference>
<evidence type="ECO:0000256" key="3">
    <source>
        <dbReference type="ARBA" id="ARBA00022544"/>
    </source>
</evidence>
<evidence type="ECO:0000256" key="2">
    <source>
        <dbReference type="ARBA" id="ARBA00007886"/>
    </source>
</evidence>
<evidence type="ECO:0000313" key="10">
    <source>
        <dbReference type="EMBL" id="ASK60919.1"/>
    </source>
</evidence>
<dbReference type="Gene3D" id="3.30.300.210">
    <property type="entry name" value="Nutrient germinant receptor protein C, domain 3"/>
    <property type="match status" value="1"/>
</dbReference>
<comment type="similarity">
    <text evidence="2">Belongs to the GerABKC lipoprotein family.</text>
</comment>
<keyword evidence="3" id="KW-0309">Germination</keyword>
<dbReference type="InterPro" id="IPR057336">
    <property type="entry name" value="GerAC_N"/>
</dbReference>
<evidence type="ECO:0000259" key="8">
    <source>
        <dbReference type="Pfam" id="PF05504"/>
    </source>
</evidence>
<dbReference type="Pfam" id="PF25198">
    <property type="entry name" value="Spore_GerAC_N"/>
    <property type="match status" value="1"/>
</dbReference>
<keyword evidence="5" id="KW-0472">Membrane</keyword>
<evidence type="ECO:0000259" key="9">
    <source>
        <dbReference type="Pfam" id="PF25198"/>
    </source>
</evidence>
<feature type="domain" description="Spore germination protein N-terminal" evidence="9">
    <location>
        <begin position="25"/>
        <end position="192"/>
    </location>
</feature>
<dbReference type="PANTHER" id="PTHR35789:SF1">
    <property type="entry name" value="SPORE GERMINATION PROTEIN B3"/>
    <property type="match status" value="1"/>
</dbReference>
<dbReference type="KEGG" id="vil:CFK37_01180"/>
<keyword evidence="4" id="KW-0732">Signal</keyword>
<reference evidence="10 11" key="1">
    <citation type="submission" date="2017-07" db="EMBL/GenBank/DDBJ databases">
        <title>Virgibacillus sp. LM2416.</title>
        <authorList>
            <person name="Tak E.J."/>
            <person name="Bae J.-W."/>
        </authorList>
    </citation>
    <scope>NUCLEOTIDE SEQUENCE [LARGE SCALE GENOMIC DNA]</scope>
    <source>
        <strain evidence="10 11">LM2416</strain>
    </source>
</reference>
<keyword evidence="7" id="KW-0449">Lipoprotein</keyword>
<evidence type="ECO:0000313" key="11">
    <source>
        <dbReference type="Proteomes" id="UP000198312"/>
    </source>
</evidence>
<dbReference type="AlphaFoldDB" id="A0A220TYU0"/>
<dbReference type="NCBIfam" id="TIGR02887">
    <property type="entry name" value="spore_ger_x_C"/>
    <property type="match status" value="1"/>
</dbReference>
<evidence type="ECO:0000256" key="5">
    <source>
        <dbReference type="ARBA" id="ARBA00023136"/>
    </source>
</evidence>